<organism evidence="1">
    <name type="scientific">Cladocopium goreaui</name>
    <dbReference type="NCBI Taxonomy" id="2562237"/>
    <lineage>
        <taxon>Eukaryota</taxon>
        <taxon>Sar</taxon>
        <taxon>Alveolata</taxon>
        <taxon>Dinophyceae</taxon>
        <taxon>Suessiales</taxon>
        <taxon>Symbiodiniaceae</taxon>
        <taxon>Cladocopium</taxon>
    </lineage>
</organism>
<dbReference type="PANTHER" id="PTHR12463:SF1">
    <property type="entry name" value="2-OXOGLUTARATE AND FE-DEPENDENT OXYGENASE FAMILY PROTEIN"/>
    <property type="match status" value="1"/>
</dbReference>
<evidence type="ECO:0000313" key="3">
    <source>
        <dbReference type="EMBL" id="CAL4778049.1"/>
    </source>
</evidence>
<dbReference type="AlphaFoldDB" id="A0A9P1CEF9"/>
<dbReference type="InterPro" id="IPR032857">
    <property type="entry name" value="ALKBH4"/>
</dbReference>
<evidence type="ECO:0000313" key="1">
    <source>
        <dbReference type="EMBL" id="CAI3990737.1"/>
    </source>
</evidence>
<evidence type="ECO:0000313" key="4">
    <source>
        <dbReference type="Proteomes" id="UP001152797"/>
    </source>
</evidence>
<dbReference type="EMBL" id="CAMXCT010001508">
    <property type="protein sequence ID" value="CAI3990737.1"/>
    <property type="molecule type" value="Genomic_DNA"/>
</dbReference>
<dbReference type="EMBL" id="CAMXCT030001508">
    <property type="protein sequence ID" value="CAL4778049.1"/>
    <property type="molecule type" value="Genomic_DNA"/>
</dbReference>
<dbReference type="GO" id="GO:0016491">
    <property type="term" value="F:oxidoreductase activity"/>
    <property type="evidence" value="ECO:0007669"/>
    <property type="project" value="TreeGrafter"/>
</dbReference>
<protein>
    <submittedName>
        <fullName evidence="3">Serine/threonine-protein phosphatase</fullName>
    </submittedName>
</protein>
<dbReference type="GO" id="GO:0032451">
    <property type="term" value="F:demethylase activity"/>
    <property type="evidence" value="ECO:0007669"/>
    <property type="project" value="TreeGrafter"/>
</dbReference>
<gene>
    <name evidence="1" type="ORF">C1SCF055_LOCUS17698</name>
</gene>
<name>A0A9P1CEF9_9DINO</name>
<sequence length="341" mass="38761">MARTAPWRLATAPVAGLAGLIFEKRRPKKNHGHEVRCWFRNEPEKMHRNLWEEFGVKRASLKIGGDLELEALPTAFRAGNDEDLHRIRNMRGECIDTNLNPGLRVEPNFIDEKEEEELAEEFREIVGKYGFCFDAEMVNVHMVDSTGNIQEIGRNRSKRVTGRPESREGQMGIVAPWGYGADLDMSELPKAVHKIVQRLRDKGYQLGPLRDCTINHRTGSFFMIHPHVDPLTDGPNVFVLGILSGAVLTFTPDGVDGRRGLEVEEKSWTDQDLDVIIRRRSIAAFTGDARYKWRHGIRAGMQLQAPELGNRPVVCDFWGSMKYILPRKDERFSLVLAFADA</sequence>
<dbReference type="Proteomes" id="UP001152797">
    <property type="component" value="Unassembled WGS sequence"/>
</dbReference>
<dbReference type="EMBL" id="CAMXCT020001508">
    <property type="protein sequence ID" value="CAL1144112.1"/>
    <property type="molecule type" value="Genomic_DNA"/>
</dbReference>
<accession>A0A9P1CEF9</accession>
<dbReference type="OrthoDB" id="412814at2759"/>
<proteinExistence type="predicted"/>
<evidence type="ECO:0000313" key="2">
    <source>
        <dbReference type="EMBL" id="CAL1144112.1"/>
    </source>
</evidence>
<reference evidence="1" key="1">
    <citation type="submission" date="2022-10" db="EMBL/GenBank/DDBJ databases">
        <authorList>
            <person name="Chen Y."/>
            <person name="Dougan E. K."/>
            <person name="Chan C."/>
            <person name="Rhodes N."/>
            <person name="Thang M."/>
        </authorList>
    </citation>
    <scope>NUCLEOTIDE SEQUENCE</scope>
</reference>
<dbReference type="GO" id="GO:0070988">
    <property type="term" value="P:demethylation"/>
    <property type="evidence" value="ECO:0007669"/>
    <property type="project" value="InterPro"/>
</dbReference>
<keyword evidence="4" id="KW-1185">Reference proteome</keyword>
<dbReference type="PANTHER" id="PTHR12463">
    <property type="entry name" value="OXYGENASE-RELATED"/>
    <property type="match status" value="1"/>
</dbReference>
<dbReference type="Gene3D" id="2.60.120.590">
    <property type="entry name" value="Alpha-ketoglutarate-dependent dioxygenase AlkB-like"/>
    <property type="match status" value="1"/>
</dbReference>
<dbReference type="InterPro" id="IPR037151">
    <property type="entry name" value="AlkB-like_sf"/>
</dbReference>
<comment type="caution">
    <text evidence="1">The sequence shown here is derived from an EMBL/GenBank/DDBJ whole genome shotgun (WGS) entry which is preliminary data.</text>
</comment>
<reference evidence="2" key="2">
    <citation type="submission" date="2024-04" db="EMBL/GenBank/DDBJ databases">
        <authorList>
            <person name="Chen Y."/>
            <person name="Shah S."/>
            <person name="Dougan E. K."/>
            <person name="Thang M."/>
            <person name="Chan C."/>
        </authorList>
    </citation>
    <scope>NUCLEOTIDE SEQUENCE [LARGE SCALE GENOMIC DNA]</scope>
</reference>
<dbReference type="SUPFAM" id="SSF51197">
    <property type="entry name" value="Clavaminate synthase-like"/>
    <property type="match status" value="1"/>
</dbReference>